<dbReference type="EMBL" id="DS113361">
    <property type="protein sequence ID" value="EAY09250.1"/>
    <property type="molecule type" value="Genomic_DNA"/>
</dbReference>
<feature type="repeat" description="ANK" evidence="1">
    <location>
        <begin position="304"/>
        <end position="331"/>
    </location>
</feature>
<dbReference type="AlphaFoldDB" id="A2EDI5"/>
<feature type="domain" description="DUF3447" evidence="2">
    <location>
        <begin position="57"/>
        <end position="132"/>
    </location>
</feature>
<dbReference type="PROSITE" id="PS50297">
    <property type="entry name" value="ANK_REP_REGION"/>
    <property type="match status" value="2"/>
</dbReference>
<dbReference type="PANTHER" id="PTHR24182:SF13">
    <property type="entry name" value="LD18443P"/>
    <property type="match status" value="1"/>
</dbReference>
<dbReference type="InParanoid" id="A2EDI5"/>
<gene>
    <name evidence="3" type="ORF">TVAG_133070</name>
</gene>
<dbReference type="Pfam" id="PF12796">
    <property type="entry name" value="Ank_2"/>
    <property type="match status" value="1"/>
</dbReference>
<dbReference type="InterPro" id="IPR020683">
    <property type="entry name" value="DUF3447"/>
</dbReference>
<protein>
    <recommendedName>
        <fullName evidence="2">DUF3447 domain-containing protein</fullName>
    </recommendedName>
</protein>
<keyword evidence="4" id="KW-1185">Reference proteome</keyword>
<dbReference type="PANTHER" id="PTHR24182">
    <property type="entry name" value="ANKYRIN REPEAT AND SOCS BOX CONTAINING 4"/>
    <property type="match status" value="1"/>
</dbReference>
<sequence>MEDDIKSFIGFTERSGFDEKQVIQNDFFPSEFQKNSLIKLCCYYGSVNCFKFLITKFKPKITTTCLRYSFLGGNQEIVMECLKYKTPDKFSMNYAIVSHNNDFVSFLLTQYDIPCYTYLCHLYNNIDAALIYYDIKRIFKENLTWICKFKIPSLCKYFILHGADIYLEDYKDNPATYYIVEYGWKEILELLISRGLDINKAKSLFVAAEFNWKEIVEILLANGADVNSNDYYYNKTPLLIAVQYNSKKVIDILYSHGADINVYDSQGRGVLYYVARTNNVEKAEFFMSHGLDLNKDTSNLTEHLNGAVKYNNREMVEFLISRGANVNPADRENEGPLHYAIEDDNASIAELLISHGTDLNANFCCSRTYHKNQFKSACKKAYEVTKLLISHGSDIHKINYYSGTLLHTAARNGDEKLLNILFLLD</sequence>
<dbReference type="SUPFAM" id="SSF48403">
    <property type="entry name" value="Ankyrin repeat"/>
    <property type="match status" value="2"/>
</dbReference>
<dbReference type="VEuPathDB" id="TrichDB:TVAG_295340"/>
<evidence type="ECO:0000256" key="1">
    <source>
        <dbReference type="PROSITE-ProRule" id="PRU00023"/>
    </source>
</evidence>
<dbReference type="Pfam" id="PF11929">
    <property type="entry name" value="DUF3447"/>
    <property type="match status" value="1"/>
</dbReference>
<dbReference type="Proteomes" id="UP000001542">
    <property type="component" value="Unassembled WGS sequence"/>
</dbReference>
<dbReference type="Pfam" id="PF13637">
    <property type="entry name" value="Ank_4"/>
    <property type="match status" value="2"/>
</dbReference>
<evidence type="ECO:0000313" key="3">
    <source>
        <dbReference type="EMBL" id="EAY09250.1"/>
    </source>
</evidence>
<dbReference type="PROSITE" id="PS50088">
    <property type="entry name" value="ANK_REPEAT"/>
    <property type="match status" value="4"/>
</dbReference>
<dbReference type="RefSeq" id="XP_001321473.1">
    <property type="nucleotide sequence ID" value="XM_001321438.1"/>
</dbReference>
<dbReference type="Gene3D" id="1.25.40.20">
    <property type="entry name" value="Ankyrin repeat-containing domain"/>
    <property type="match status" value="2"/>
</dbReference>
<dbReference type="eggNOG" id="KOG0504">
    <property type="taxonomic scope" value="Eukaryota"/>
</dbReference>
<organism evidence="3 4">
    <name type="scientific">Trichomonas vaginalis (strain ATCC PRA-98 / G3)</name>
    <dbReference type="NCBI Taxonomy" id="412133"/>
    <lineage>
        <taxon>Eukaryota</taxon>
        <taxon>Metamonada</taxon>
        <taxon>Parabasalia</taxon>
        <taxon>Trichomonadida</taxon>
        <taxon>Trichomonadidae</taxon>
        <taxon>Trichomonas</taxon>
    </lineage>
</organism>
<dbReference type="InterPro" id="IPR036770">
    <property type="entry name" value="Ankyrin_rpt-contain_sf"/>
</dbReference>
<name>A2EDI5_TRIV3</name>
<reference evidence="3" key="1">
    <citation type="submission" date="2006-10" db="EMBL/GenBank/DDBJ databases">
        <authorList>
            <person name="Amadeo P."/>
            <person name="Zhao Q."/>
            <person name="Wortman J."/>
            <person name="Fraser-Liggett C."/>
            <person name="Carlton J."/>
        </authorList>
    </citation>
    <scope>NUCLEOTIDE SEQUENCE</scope>
    <source>
        <strain evidence="3">G3</strain>
    </source>
</reference>
<dbReference type="SMART" id="SM00248">
    <property type="entry name" value="ANK"/>
    <property type="match status" value="8"/>
</dbReference>
<dbReference type="VEuPathDB" id="TrichDB:TVAGG3_0905670"/>
<keyword evidence="1" id="KW-0040">ANK repeat</keyword>
<accession>A2EDI5</accession>
<dbReference type="KEGG" id="tva:4767166"/>
<dbReference type="InterPro" id="IPR002110">
    <property type="entry name" value="Ankyrin_rpt"/>
</dbReference>
<feature type="repeat" description="ANK" evidence="1">
    <location>
        <begin position="332"/>
        <end position="361"/>
    </location>
</feature>
<feature type="repeat" description="ANK" evidence="1">
    <location>
        <begin position="199"/>
        <end position="231"/>
    </location>
</feature>
<feature type="repeat" description="ANK" evidence="1">
    <location>
        <begin position="233"/>
        <end position="265"/>
    </location>
</feature>
<proteinExistence type="predicted"/>
<evidence type="ECO:0000259" key="2">
    <source>
        <dbReference type="Pfam" id="PF11929"/>
    </source>
</evidence>
<reference evidence="3" key="2">
    <citation type="journal article" date="2007" name="Science">
        <title>Draft genome sequence of the sexually transmitted pathogen Trichomonas vaginalis.</title>
        <authorList>
            <person name="Carlton J.M."/>
            <person name="Hirt R.P."/>
            <person name="Silva J.C."/>
            <person name="Delcher A.L."/>
            <person name="Schatz M."/>
            <person name="Zhao Q."/>
            <person name="Wortman J.R."/>
            <person name="Bidwell S.L."/>
            <person name="Alsmark U.C.M."/>
            <person name="Besteiro S."/>
            <person name="Sicheritz-Ponten T."/>
            <person name="Noel C.J."/>
            <person name="Dacks J.B."/>
            <person name="Foster P.G."/>
            <person name="Simillion C."/>
            <person name="Van de Peer Y."/>
            <person name="Miranda-Saavedra D."/>
            <person name="Barton G.J."/>
            <person name="Westrop G.D."/>
            <person name="Mueller S."/>
            <person name="Dessi D."/>
            <person name="Fiori P.L."/>
            <person name="Ren Q."/>
            <person name="Paulsen I."/>
            <person name="Zhang H."/>
            <person name="Bastida-Corcuera F.D."/>
            <person name="Simoes-Barbosa A."/>
            <person name="Brown M.T."/>
            <person name="Hayes R.D."/>
            <person name="Mukherjee M."/>
            <person name="Okumura C.Y."/>
            <person name="Schneider R."/>
            <person name="Smith A.J."/>
            <person name="Vanacova S."/>
            <person name="Villalvazo M."/>
            <person name="Haas B.J."/>
            <person name="Pertea M."/>
            <person name="Feldblyum T.V."/>
            <person name="Utterback T.R."/>
            <person name="Shu C.L."/>
            <person name="Osoegawa K."/>
            <person name="de Jong P.J."/>
            <person name="Hrdy I."/>
            <person name="Horvathova L."/>
            <person name="Zubacova Z."/>
            <person name="Dolezal P."/>
            <person name="Malik S.B."/>
            <person name="Logsdon J.M. Jr."/>
            <person name="Henze K."/>
            <person name="Gupta A."/>
            <person name="Wang C.C."/>
            <person name="Dunne R.L."/>
            <person name="Upcroft J.A."/>
            <person name="Upcroft P."/>
            <person name="White O."/>
            <person name="Salzberg S.L."/>
            <person name="Tang P."/>
            <person name="Chiu C.-H."/>
            <person name="Lee Y.-S."/>
            <person name="Embley T.M."/>
            <person name="Coombs G.H."/>
            <person name="Mottram J.C."/>
            <person name="Tachezy J."/>
            <person name="Fraser-Liggett C.M."/>
            <person name="Johnson P.J."/>
        </authorList>
    </citation>
    <scope>NUCLEOTIDE SEQUENCE [LARGE SCALE GENOMIC DNA]</scope>
    <source>
        <strain evidence="3">G3</strain>
    </source>
</reference>
<dbReference type="STRING" id="5722.A2EDI5"/>
<evidence type="ECO:0000313" key="4">
    <source>
        <dbReference type="Proteomes" id="UP000001542"/>
    </source>
</evidence>